<dbReference type="InterPro" id="IPR018303">
    <property type="entry name" value="ATPase_P-typ_P_site"/>
</dbReference>
<dbReference type="SUPFAM" id="SSF56784">
    <property type="entry name" value="HAD-like"/>
    <property type="match status" value="1"/>
</dbReference>
<dbReference type="PRINTS" id="PR00119">
    <property type="entry name" value="CATATPASE"/>
</dbReference>
<evidence type="ECO:0000256" key="1">
    <source>
        <dbReference type="ARBA" id="ARBA00004141"/>
    </source>
</evidence>
<dbReference type="SFLD" id="SFLDG00002">
    <property type="entry name" value="C1.7:_P-type_atpase_like"/>
    <property type="match status" value="1"/>
</dbReference>
<dbReference type="SUPFAM" id="SSF81653">
    <property type="entry name" value="Calcium ATPase, transduction domain A"/>
    <property type="match status" value="1"/>
</dbReference>
<organism evidence="8 9">
    <name type="scientific">Massilimicrobiota timonensis</name>
    <dbReference type="NCBI Taxonomy" id="1776392"/>
    <lineage>
        <taxon>Bacteria</taxon>
        <taxon>Bacillati</taxon>
        <taxon>Bacillota</taxon>
        <taxon>Erysipelotrichia</taxon>
        <taxon>Erysipelotrichales</taxon>
        <taxon>Erysipelotrichaceae</taxon>
        <taxon>Massilimicrobiota</taxon>
    </lineage>
</organism>
<feature type="transmembrane region" description="Helical" evidence="6">
    <location>
        <begin position="234"/>
        <end position="251"/>
    </location>
</feature>
<feature type="transmembrane region" description="Helical" evidence="6">
    <location>
        <begin position="636"/>
        <end position="657"/>
    </location>
</feature>
<dbReference type="Gene3D" id="2.70.150.10">
    <property type="entry name" value="Calcium-transporting ATPase, cytoplasmic transduction domain A"/>
    <property type="match status" value="1"/>
</dbReference>
<keyword evidence="2 6" id="KW-0812">Transmembrane</keyword>
<keyword evidence="4 6" id="KW-1133">Transmembrane helix</keyword>
<dbReference type="InterPro" id="IPR001757">
    <property type="entry name" value="P_typ_ATPase"/>
</dbReference>
<keyword evidence="3" id="KW-1278">Translocase</keyword>
<keyword evidence="9" id="KW-1185">Reference proteome</keyword>
<dbReference type="PRINTS" id="PR00120">
    <property type="entry name" value="HATPASE"/>
</dbReference>
<dbReference type="InterPro" id="IPR023214">
    <property type="entry name" value="HAD_sf"/>
</dbReference>
<dbReference type="EMBL" id="JAUDCK010000006">
    <property type="protein sequence ID" value="MDM8195292.1"/>
    <property type="molecule type" value="Genomic_DNA"/>
</dbReference>
<dbReference type="Proteomes" id="UP001529275">
    <property type="component" value="Unassembled WGS sequence"/>
</dbReference>
<name>A0ABT7UGL5_9FIRM</name>
<feature type="transmembrane region" description="Helical" evidence="6">
    <location>
        <begin position="762"/>
        <end position="785"/>
    </location>
</feature>
<feature type="transmembrane region" description="Helical" evidence="6">
    <location>
        <begin position="677"/>
        <end position="694"/>
    </location>
</feature>
<dbReference type="SUPFAM" id="SSF81665">
    <property type="entry name" value="Calcium ATPase, transmembrane domain M"/>
    <property type="match status" value="1"/>
</dbReference>
<feature type="transmembrane region" description="Helical" evidence="6">
    <location>
        <begin position="700"/>
        <end position="721"/>
    </location>
</feature>
<evidence type="ECO:0000256" key="6">
    <source>
        <dbReference type="SAM" id="Phobius"/>
    </source>
</evidence>
<dbReference type="InterPro" id="IPR008250">
    <property type="entry name" value="ATPase_P-typ_transduc_dom_A_sf"/>
</dbReference>
<dbReference type="InterPro" id="IPR036412">
    <property type="entry name" value="HAD-like_sf"/>
</dbReference>
<dbReference type="InterPro" id="IPR044492">
    <property type="entry name" value="P_typ_ATPase_HD_dom"/>
</dbReference>
<feature type="transmembrane region" description="Helical" evidence="6">
    <location>
        <begin position="271"/>
        <end position="292"/>
    </location>
</feature>
<dbReference type="NCBIfam" id="TIGR01494">
    <property type="entry name" value="ATPase_P-type"/>
    <property type="match status" value="2"/>
</dbReference>
<dbReference type="PANTHER" id="PTHR42861">
    <property type="entry name" value="CALCIUM-TRANSPORTING ATPASE"/>
    <property type="match status" value="1"/>
</dbReference>
<feature type="transmembrane region" description="Helical" evidence="6">
    <location>
        <begin position="733"/>
        <end position="750"/>
    </location>
</feature>
<reference evidence="9" key="1">
    <citation type="submission" date="2023-06" db="EMBL/GenBank/DDBJ databases">
        <title>Identification and characterization of horizontal gene transfer across gut microbiota members of farm animals based on homology search.</title>
        <authorList>
            <person name="Zeman M."/>
            <person name="Kubasova T."/>
            <person name="Jahodarova E."/>
            <person name="Nykrynova M."/>
            <person name="Rychlik I."/>
        </authorList>
    </citation>
    <scope>NUCLEOTIDE SEQUENCE [LARGE SCALE GENOMIC DNA]</scope>
    <source>
        <strain evidence="9">ET341</strain>
    </source>
</reference>
<feature type="transmembrane region" description="Helical" evidence="6">
    <location>
        <begin position="61"/>
        <end position="79"/>
    </location>
</feature>
<dbReference type="InterPro" id="IPR059000">
    <property type="entry name" value="ATPase_P-type_domA"/>
</dbReference>
<proteinExistence type="predicted"/>
<feature type="transmembrane region" description="Helical" evidence="6">
    <location>
        <begin position="612"/>
        <end position="630"/>
    </location>
</feature>
<sequence length="794" mass="88782">MAFPYKYDKIRNSYRLKMGDIMSEVKGLTSQQVKEQVQLGHVNVSPKPLVKTNRQIFCEHVFTLFNVYNFVIACALIYVKAWSSLFFVLIVTMNTVIHIYQDIRSRNMVARLNLIISPKTKVLRDGCIQEIDNEEIVLNDVVFLETGMQISSDCIVLDTQVEVDESLLTGEADPVLKDIGDHLLSGSFIISGACHACVEHVGMDNYATKIASEARKRKPVTSELVKTFKKVTRFTSMLVLPISICLLYQAMGIRNETLNTTIVNTSTALLGMLPIGLVLLTSVSLATSVVRLGKRKVLVQEMFSIETLSHVDVLCLDKTGTLTQGKMQVQDVYTFDTQWSHQFSLIMNSFVKGTLDNNATSLTLQDYFQGEAPYSTLRRVSFSSARKWSALELENIGTIIVGAPEIILPDFVLPTQIEEAKHQGARILLIARHHDFDTFQEDMMHSVPLAVIVILDPLREDAKETIQFFKDNDVDVKVISGDNPVTVSALASQAGIENAQNYIDASTLSTPQELEDAILNYHVIGRASPSQKHEMILCLQKHKQKVAMTGDGVNDVLALKDADVSIAMGSGSDAAKQISQFVVINGELSTMVDVVKEGRLDINNVTRSASMYYLKTIYTILISITCILLNMPYPFIPFQMTLLDNFVEGFPSFMILFEKNISKQKESIGRYTMRYSFPNAIAIVLCVIALKLLAPTLSLSLNQAFTILYYTTAILSIHMIYRIYSPINLYRTVVLIVDIVAFVLVSYITYDLLQLAPVTSLLLQYLIMTLLFGLIVSTCLSKIVVHYLDTHPQD</sequence>
<dbReference type="Gene3D" id="1.20.1110.10">
    <property type="entry name" value="Calcium-transporting ATPase, transmembrane domain"/>
    <property type="match status" value="1"/>
</dbReference>
<comment type="subcellular location">
    <subcellularLocation>
        <location evidence="1">Membrane</location>
        <topology evidence="1">Multi-pass membrane protein</topology>
    </subcellularLocation>
</comment>
<gene>
    <name evidence="8" type="ORF">QUV98_03040</name>
</gene>
<evidence type="ECO:0000256" key="2">
    <source>
        <dbReference type="ARBA" id="ARBA00022692"/>
    </source>
</evidence>
<keyword evidence="5 6" id="KW-0472">Membrane</keyword>
<evidence type="ECO:0000256" key="3">
    <source>
        <dbReference type="ARBA" id="ARBA00022967"/>
    </source>
</evidence>
<evidence type="ECO:0000256" key="4">
    <source>
        <dbReference type="ARBA" id="ARBA00022989"/>
    </source>
</evidence>
<feature type="domain" description="P-type ATPase A" evidence="7">
    <location>
        <begin position="116"/>
        <end position="213"/>
    </location>
</feature>
<dbReference type="SFLD" id="SFLDF00027">
    <property type="entry name" value="p-type_atpase"/>
    <property type="match status" value="1"/>
</dbReference>
<protein>
    <submittedName>
        <fullName evidence="8">HAD-IC family P-type ATPase</fullName>
    </submittedName>
</protein>
<dbReference type="SFLD" id="SFLDS00003">
    <property type="entry name" value="Haloacid_Dehalogenase"/>
    <property type="match status" value="1"/>
</dbReference>
<accession>A0ABT7UGL5</accession>
<evidence type="ECO:0000313" key="9">
    <source>
        <dbReference type="Proteomes" id="UP001529275"/>
    </source>
</evidence>
<feature type="transmembrane region" description="Helical" evidence="6">
    <location>
        <begin position="85"/>
        <end position="103"/>
    </location>
</feature>
<dbReference type="InterPro" id="IPR023298">
    <property type="entry name" value="ATPase_P-typ_TM_dom_sf"/>
</dbReference>
<evidence type="ECO:0000259" key="7">
    <source>
        <dbReference type="Pfam" id="PF00122"/>
    </source>
</evidence>
<dbReference type="Gene3D" id="3.40.1110.10">
    <property type="entry name" value="Calcium-transporting ATPase, cytoplasmic domain N"/>
    <property type="match status" value="1"/>
</dbReference>
<dbReference type="InterPro" id="IPR023299">
    <property type="entry name" value="ATPase_P-typ_cyto_dom_N"/>
</dbReference>
<dbReference type="PROSITE" id="PS00154">
    <property type="entry name" value="ATPASE_E1_E2"/>
    <property type="match status" value="1"/>
</dbReference>
<dbReference type="Pfam" id="PF00122">
    <property type="entry name" value="E1-E2_ATPase"/>
    <property type="match status" value="1"/>
</dbReference>
<dbReference type="Gene3D" id="3.40.50.1000">
    <property type="entry name" value="HAD superfamily/HAD-like"/>
    <property type="match status" value="1"/>
</dbReference>
<evidence type="ECO:0000313" key="8">
    <source>
        <dbReference type="EMBL" id="MDM8195292.1"/>
    </source>
</evidence>
<evidence type="ECO:0000256" key="5">
    <source>
        <dbReference type="ARBA" id="ARBA00023136"/>
    </source>
</evidence>
<dbReference type="Pfam" id="PF00702">
    <property type="entry name" value="Hydrolase"/>
    <property type="match status" value="1"/>
</dbReference>
<comment type="caution">
    <text evidence="8">The sequence shown here is derived from an EMBL/GenBank/DDBJ whole genome shotgun (WGS) entry which is preliminary data.</text>
</comment>